<dbReference type="NCBIfam" id="TIGR03165">
    <property type="entry name" value="F1F0_chp_2"/>
    <property type="match status" value="1"/>
</dbReference>
<evidence type="ECO:0000256" key="2">
    <source>
        <dbReference type="SAM" id="Phobius"/>
    </source>
</evidence>
<dbReference type="Pfam" id="PF12966">
    <property type="entry name" value="AtpR"/>
    <property type="match status" value="1"/>
</dbReference>
<feature type="transmembrane region" description="Helical" evidence="2">
    <location>
        <begin position="16"/>
        <end position="39"/>
    </location>
</feature>
<evidence type="ECO:0000313" key="4">
    <source>
        <dbReference type="Proteomes" id="UP000185999"/>
    </source>
</evidence>
<dbReference type="Proteomes" id="UP000185999">
    <property type="component" value="Unassembled WGS sequence"/>
</dbReference>
<feature type="transmembrane region" description="Helical" evidence="2">
    <location>
        <begin position="51"/>
        <end position="71"/>
    </location>
</feature>
<evidence type="ECO:0000313" key="3">
    <source>
        <dbReference type="EMBL" id="SIS81230.1"/>
    </source>
</evidence>
<keyword evidence="2" id="KW-0472">Membrane</keyword>
<feature type="region of interest" description="Disordered" evidence="1">
    <location>
        <begin position="106"/>
        <end position="133"/>
    </location>
</feature>
<name>A0A1N7M548_9GAMM</name>
<accession>A0A1N7M548</accession>
<feature type="transmembrane region" description="Helical" evidence="2">
    <location>
        <begin position="77"/>
        <end position="94"/>
    </location>
</feature>
<organism evidence="3 4">
    <name type="scientific">Neptunomonas antarctica</name>
    <dbReference type="NCBI Taxonomy" id="619304"/>
    <lineage>
        <taxon>Bacteria</taxon>
        <taxon>Pseudomonadati</taxon>
        <taxon>Pseudomonadota</taxon>
        <taxon>Gammaproteobacteria</taxon>
        <taxon>Oceanospirillales</taxon>
        <taxon>Oceanospirillaceae</taxon>
        <taxon>Neptunomonas</taxon>
    </lineage>
</organism>
<sequence>MNTIMNEIVNMSISQVIMFFVVLLMGGLLGSIFFGGLWWTVHKGVISKHPVWWFLGSLILRMGIVLPGIYWVANADLLRLFICLLGFIMARFMVIRLTRLSSHASSHASSHSSSQAPSQSLSQESSEGSPPCI</sequence>
<evidence type="ECO:0000256" key="1">
    <source>
        <dbReference type="SAM" id="MobiDB-lite"/>
    </source>
</evidence>
<reference evidence="4" key="1">
    <citation type="submission" date="2017-01" db="EMBL/GenBank/DDBJ databases">
        <authorList>
            <person name="Varghese N."/>
            <person name="Submissions S."/>
        </authorList>
    </citation>
    <scope>NUCLEOTIDE SEQUENCE [LARGE SCALE GENOMIC DNA]</scope>
    <source>
        <strain evidence="4">DSM 22306</strain>
    </source>
</reference>
<dbReference type="InterPro" id="IPR017581">
    <property type="entry name" value="AtpR-like"/>
</dbReference>
<dbReference type="STRING" id="619304.SAMN05421760_105177"/>
<protein>
    <submittedName>
        <fullName evidence="3">F1/F0 ATPase, subunit 2</fullName>
    </submittedName>
</protein>
<keyword evidence="2" id="KW-0812">Transmembrane</keyword>
<dbReference type="AlphaFoldDB" id="A0A1N7M548"/>
<keyword evidence="4" id="KW-1185">Reference proteome</keyword>
<keyword evidence="2" id="KW-1133">Transmembrane helix</keyword>
<proteinExistence type="predicted"/>
<gene>
    <name evidence="3" type="ORF">SAMN05421760_105177</name>
</gene>
<dbReference type="EMBL" id="FTOE01000005">
    <property type="protein sequence ID" value="SIS81230.1"/>
    <property type="molecule type" value="Genomic_DNA"/>
</dbReference>